<dbReference type="RefSeq" id="WP_318023573.1">
    <property type="nucleotide sequence ID" value="NZ_JFDP01000067.1"/>
</dbReference>
<comment type="caution">
    <text evidence="8">The sequence shown here is derived from an EMBL/GenBank/DDBJ whole genome shotgun (WGS) entry which is preliminary data.</text>
</comment>
<comment type="catalytic activity">
    <reaction evidence="7">
        <text>a 2'-deoxycytidine in DNA + S-adenosyl-L-methionine = a 5-methyl-2'-deoxycytidine in DNA + S-adenosyl-L-homocysteine + H(+)</text>
        <dbReference type="Rhea" id="RHEA:13681"/>
        <dbReference type="Rhea" id="RHEA-COMP:11369"/>
        <dbReference type="Rhea" id="RHEA-COMP:11370"/>
        <dbReference type="ChEBI" id="CHEBI:15378"/>
        <dbReference type="ChEBI" id="CHEBI:57856"/>
        <dbReference type="ChEBI" id="CHEBI:59789"/>
        <dbReference type="ChEBI" id="CHEBI:85452"/>
        <dbReference type="ChEBI" id="CHEBI:85454"/>
        <dbReference type="EC" id="2.1.1.37"/>
    </reaction>
</comment>
<dbReference type="PRINTS" id="PR00105">
    <property type="entry name" value="C5METTRFRASE"/>
</dbReference>
<dbReference type="GO" id="GO:0003886">
    <property type="term" value="F:DNA (cytosine-5-)-methyltransferase activity"/>
    <property type="evidence" value="ECO:0007669"/>
    <property type="project" value="UniProtKB-EC"/>
</dbReference>
<dbReference type="PANTHER" id="PTHR46098">
    <property type="entry name" value="TRNA (CYTOSINE(38)-C(5))-METHYLTRANSFERASE"/>
    <property type="match status" value="1"/>
</dbReference>
<evidence type="ECO:0000256" key="3">
    <source>
        <dbReference type="ARBA" id="ARBA00022691"/>
    </source>
</evidence>
<dbReference type="EMBL" id="JFDP01000067">
    <property type="protein sequence ID" value="KEZ22638.1"/>
    <property type="molecule type" value="Genomic_DNA"/>
</dbReference>
<proteinExistence type="inferred from homology"/>
<dbReference type="PROSITE" id="PS51679">
    <property type="entry name" value="SAM_MT_C5"/>
    <property type="match status" value="1"/>
</dbReference>
<dbReference type="SUPFAM" id="SSF53335">
    <property type="entry name" value="S-adenosyl-L-methionine-dependent methyltransferases"/>
    <property type="match status" value="1"/>
</dbReference>
<comment type="similarity">
    <text evidence="5 6">Belongs to the class I-like SAM-binding methyltransferase superfamily. C5-methyltransferase family.</text>
</comment>
<evidence type="ECO:0000256" key="7">
    <source>
        <dbReference type="RuleBase" id="RU000417"/>
    </source>
</evidence>
<protein>
    <recommendedName>
        <fullName evidence="7">Cytosine-specific methyltransferase</fullName>
        <ecNumber evidence="7">2.1.1.37</ecNumber>
    </recommendedName>
</protein>
<accession>A0A084EXE6</accession>
<dbReference type="GO" id="GO:0009307">
    <property type="term" value="P:DNA restriction-modification system"/>
    <property type="evidence" value="ECO:0007669"/>
    <property type="project" value="UniProtKB-KW"/>
</dbReference>
<dbReference type="AlphaFoldDB" id="A0A084EXE6"/>
<dbReference type="InterPro" id="IPR050750">
    <property type="entry name" value="C5-MTase"/>
</dbReference>
<evidence type="ECO:0000256" key="6">
    <source>
        <dbReference type="RuleBase" id="RU000416"/>
    </source>
</evidence>
<keyword evidence="9" id="KW-1185">Reference proteome</keyword>
<keyword evidence="1 5" id="KW-0489">Methyltransferase</keyword>
<dbReference type="eggNOG" id="COG0270">
    <property type="taxonomic scope" value="Bacteria"/>
</dbReference>
<dbReference type="NCBIfam" id="TIGR00675">
    <property type="entry name" value="dcm"/>
    <property type="match status" value="1"/>
</dbReference>
<dbReference type="Gene3D" id="3.90.120.10">
    <property type="entry name" value="DNA Methylase, subunit A, domain 2"/>
    <property type="match status" value="1"/>
</dbReference>
<dbReference type="InterPro" id="IPR001525">
    <property type="entry name" value="C5_MeTfrase"/>
</dbReference>
<evidence type="ECO:0000256" key="4">
    <source>
        <dbReference type="ARBA" id="ARBA00022747"/>
    </source>
</evidence>
<name>A0A084EXE6_9BACT</name>
<organism evidence="8 9">
    <name type="scientific">Ureaplasma diversum NCTC 246</name>
    <dbReference type="NCBI Taxonomy" id="1188241"/>
    <lineage>
        <taxon>Bacteria</taxon>
        <taxon>Bacillati</taxon>
        <taxon>Mycoplasmatota</taxon>
        <taxon>Mycoplasmoidales</taxon>
        <taxon>Mycoplasmoidaceae</taxon>
        <taxon>Ureaplasma</taxon>
    </lineage>
</organism>
<evidence type="ECO:0000256" key="2">
    <source>
        <dbReference type="ARBA" id="ARBA00022679"/>
    </source>
</evidence>
<dbReference type="PANTHER" id="PTHR46098:SF1">
    <property type="entry name" value="TRNA (CYTOSINE(38)-C(5))-METHYLTRANSFERASE"/>
    <property type="match status" value="1"/>
</dbReference>
<sequence length="426" mass="48875">MKKQKDTLTKVKDFCLVNKQDKKINILETFSGIGAQHKAIKKLNKKGLIFKIVATAEWDARANISYAAIHHDLNKNYKKVLLANNLNTSDDINQFLDKYTISLDSKKPSKLKGKDDQFKEYLAASILLSNNQVDITKLDAKIIKDLNIDLITYSFPCQGLSIANMGRAKGINNDKSTSSLIWEIYRILNESEIKPKYLIMENVKNLLSAKFKPEYEKWLKVLDNFGYKTFTTTINGINVGSIQKRERVFALSVKKEISTPFDDDLSFTLYIEQLTNSKKLDHNGLKKQFNKVFDFSSDNKENIDALINDTPSRRRLLDSEKIINKSSNFIINTVTTKQDRIPCTGIIEFENNQSNKLNYRFITPREAYKLMGFSDKDFDKLTPLYNNHILTKESLYRQAGNSIVVEAIECLFEVILKIEEGNVSNE</sequence>
<reference evidence="8 9" key="1">
    <citation type="submission" date="2014-02" db="EMBL/GenBank/DDBJ databases">
        <title>Genome sequence of Ureaplasma diversum strain 246.</title>
        <authorList>
            <person name="Sirand-Pugnet P."/>
            <person name="Breton M."/>
            <person name="Dordet-Frisoni E."/>
            <person name="Baranowski E."/>
            <person name="Barre A."/>
            <person name="Couture C."/>
            <person name="Dupuy V."/>
            <person name="Gaurivaud P."/>
            <person name="Jacob D."/>
            <person name="Lemaitre C."/>
            <person name="Manso-Silvan L."/>
            <person name="Nikolski M."/>
            <person name="Nouvel L.-X."/>
            <person name="Poumarat F."/>
            <person name="Tardy F."/>
            <person name="Thebault P."/>
            <person name="Theil S."/>
            <person name="Citti C."/>
            <person name="Thiaucourt F."/>
            <person name="Blanchard A."/>
        </authorList>
    </citation>
    <scope>NUCLEOTIDE SEQUENCE [LARGE SCALE GENOMIC DNA]</scope>
    <source>
        <strain evidence="8 9">NCTC 246</strain>
    </source>
</reference>
<evidence type="ECO:0000256" key="1">
    <source>
        <dbReference type="ARBA" id="ARBA00022603"/>
    </source>
</evidence>
<keyword evidence="4" id="KW-0680">Restriction system</keyword>
<keyword evidence="3 5" id="KW-0949">S-adenosyl-L-methionine</keyword>
<evidence type="ECO:0000313" key="8">
    <source>
        <dbReference type="EMBL" id="KEZ22638.1"/>
    </source>
</evidence>
<keyword evidence="2 5" id="KW-0808">Transferase</keyword>
<dbReference type="PROSITE" id="PS00094">
    <property type="entry name" value="C5_MTASE_1"/>
    <property type="match status" value="1"/>
</dbReference>
<dbReference type="InterPro" id="IPR029063">
    <property type="entry name" value="SAM-dependent_MTases_sf"/>
</dbReference>
<dbReference type="EC" id="2.1.1.37" evidence="7"/>
<dbReference type="GO" id="GO:0032259">
    <property type="term" value="P:methylation"/>
    <property type="evidence" value="ECO:0007669"/>
    <property type="project" value="UniProtKB-KW"/>
</dbReference>
<evidence type="ECO:0000256" key="5">
    <source>
        <dbReference type="PROSITE-ProRule" id="PRU01016"/>
    </source>
</evidence>
<gene>
    <name evidence="8" type="ORF">UDIV_5630</name>
</gene>
<feature type="active site" evidence="5">
    <location>
        <position position="157"/>
    </location>
</feature>
<dbReference type="Gene3D" id="3.40.50.150">
    <property type="entry name" value="Vaccinia Virus protein VP39"/>
    <property type="match status" value="1"/>
</dbReference>
<dbReference type="InterPro" id="IPR018117">
    <property type="entry name" value="C5_DNA_meth_AS"/>
</dbReference>
<dbReference type="Proteomes" id="UP000028537">
    <property type="component" value="Unassembled WGS sequence"/>
</dbReference>
<evidence type="ECO:0000313" key="9">
    <source>
        <dbReference type="Proteomes" id="UP000028537"/>
    </source>
</evidence>
<dbReference type="Pfam" id="PF00145">
    <property type="entry name" value="DNA_methylase"/>
    <property type="match status" value="1"/>
</dbReference>